<protein>
    <submittedName>
        <fullName evidence="6">Transposase, Mutator family protein</fullName>
    </submittedName>
</protein>
<keyword evidence="4" id="KW-0238">DNA-binding</keyword>
<proteinExistence type="inferred from homology"/>
<keyword evidence="7" id="KW-1185">Reference proteome</keyword>
<keyword evidence="5" id="KW-0233">DNA recombination</keyword>
<dbReference type="InterPro" id="IPR001207">
    <property type="entry name" value="Transposase_mutator"/>
</dbReference>
<comment type="caution">
    <text evidence="6">The sequence shown here is derived from an EMBL/GenBank/DDBJ whole genome shotgun (WGS) entry which is preliminary data.</text>
</comment>
<evidence type="ECO:0000256" key="5">
    <source>
        <dbReference type="ARBA" id="ARBA00023172"/>
    </source>
</evidence>
<gene>
    <name evidence="6" type="ORF">I551_8669</name>
</gene>
<evidence type="ECO:0000256" key="3">
    <source>
        <dbReference type="ARBA" id="ARBA00022578"/>
    </source>
</evidence>
<sequence>MLTELKNRGVADIFFLVCDGLKGLPDSVRRSPRHRGANLHHPLDPRTFRYAGASTTPRSPGAQPIYTAVNAAAAPKP</sequence>
<evidence type="ECO:0000313" key="6">
    <source>
        <dbReference type="EMBL" id="EUA94064.1"/>
    </source>
</evidence>
<evidence type="ECO:0000256" key="2">
    <source>
        <dbReference type="ARBA" id="ARBA00010961"/>
    </source>
</evidence>
<accession>A0ABN0RAA8</accession>
<evidence type="ECO:0000313" key="7">
    <source>
        <dbReference type="Proteomes" id="UP000020681"/>
    </source>
</evidence>
<evidence type="ECO:0000256" key="4">
    <source>
        <dbReference type="ARBA" id="ARBA00023125"/>
    </source>
</evidence>
<reference evidence="6 7" key="1">
    <citation type="submission" date="2014-01" db="EMBL/GenBank/DDBJ databases">
        <authorList>
            <person name="Dobos K."/>
            <person name="Lenaerts A."/>
            <person name="Ordway D."/>
            <person name="DeGroote M.A."/>
            <person name="Parker T."/>
            <person name="Sizemore C."/>
            <person name="Tallon L.J."/>
            <person name="Sadzewicz L.K."/>
            <person name="Sengamalay N."/>
            <person name="Fraser C.M."/>
            <person name="Hine E."/>
            <person name="Shefchek K.A."/>
            <person name="Das S.P."/>
            <person name="Tettelin H."/>
        </authorList>
    </citation>
    <scope>NUCLEOTIDE SEQUENCE [LARGE SCALE GENOMIC DNA]</scope>
    <source>
        <strain evidence="6 7">Harvey</strain>
    </source>
</reference>
<organism evidence="6 7">
    <name type="scientific">Mycobacterium ulcerans str. Harvey</name>
    <dbReference type="NCBI Taxonomy" id="1299332"/>
    <lineage>
        <taxon>Bacteria</taxon>
        <taxon>Bacillati</taxon>
        <taxon>Actinomycetota</taxon>
        <taxon>Actinomycetes</taxon>
        <taxon>Mycobacteriales</taxon>
        <taxon>Mycobacteriaceae</taxon>
        <taxon>Mycobacterium</taxon>
        <taxon>Mycobacterium ulcerans group</taxon>
    </lineage>
</organism>
<comment type="similarity">
    <text evidence="2">Belongs to the transposase mutator family.</text>
</comment>
<dbReference type="EMBL" id="JAOL01000021">
    <property type="protein sequence ID" value="EUA94064.1"/>
    <property type="molecule type" value="Genomic_DNA"/>
</dbReference>
<name>A0ABN0RAA8_MYCUL</name>
<dbReference type="Pfam" id="PF00872">
    <property type="entry name" value="Transposase_mut"/>
    <property type="match status" value="1"/>
</dbReference>
<comment type="function">
    <text evidence="1">Required for the transposition of the insertion element.</text>
</comment>
<keyword evidence="3" id="KW-0815">Transposition</keyword>
<evidence type="ECO:0000256" key="1">
    <source>
        <dbReference type="ARBA" id="ARBA00002190"/>
    </source>
</evidence>
<dbReference type="Proteomes" id="UP000020681">
    <property type="component" value="Unassembled WGS sequence"/>
</dbReference>